<dbReference type="KEGG" id="pfy:PFICI_00565"/>
<evidence type="ECO:0008006" key="3">
    <source>
        <dbReference type="Google" id="ProtNLM"/>
    </source>
</evidence>
<sequence>MADGLSIAASVAGLVSLGFQVCSGITKYLDGIKSRAEELDSARKYEQTLKTSIQALENILPQLVAHNQHSSTAVIACIQLCKDELEALRRLVAELCDETRNNPNLLDRAKASKKRLTYAFNRSRLTNLQARVDQASKSLQVTLQILGLESSISQGQTLRTIESTSNDAVAEIIETKVEVTALANDVSHIRNEATLLRAAIESIGLSLLDLGQTAIRSEQGIRVIREDATRANRLLATQSSRIGDQVDAIQIQNALNHGATTKLLQLTQLDKASARPIFELFNQMISRPSYLEEVSEEYLDVGSPARDIWNVDDQPQTSVLTTTARDRQSSTSMLQFRSSRECTCHPRHRLQRKQAVWSGFIFYQDNSWSENHFPTCDLWQQPKTTEQKWGMRQVGLGWLAHKAIELTFSCKFGAGGASFGPNFTYYPTVDEDAAPAFQIIQILKKASRDSNDRRQFILSTWKGFFERALTKLETLFRKGQASPNDVNSRNQTLIYPITSLVWDLLLRKWRSNDSVRFERLVLDFLENVTYLDIPSNIYDTNGESPMKTLTASFKIDSAKSVEILFGKAADIPAMMIFQENSSRHMSMNDYLFRSISLQRVSQLIAEACGCGPLCQAVLIGDGKQVKRLLETDPRSIMEVNGWGQTPLHLSASQPDMLRLLLPALGPSQLNKPDFSG</sequence>
<reference evidence="2" key="1">
    <citation type="journal article" date="2015" name="BMC Genomics">
        <title>Genomic and transcriptomic analysis of the endophytic fungus Pestalotiopsis fici reveals its lifestyle and high potential for synthesis of natural products.</title>
        <authorList>
            <person name="Wang X."/>
            <person name="Zhang X."/>
            <person name="Liu L."/>
            <person name="Xiang M."/>
            <person name="Wang W."/>
            <person name="Sun X."/>
            <person name="Che Y."/>
            <person name="Guo L."/>
            <person name="Liu G."/>
            <person name="Guo L."/>
            <person name="Wang C."/>
            <person name="Yin W.B."/>
            <person name="Stadler M."/>
            <person name="Zhang X."/>
            <person name="Liu X."/>
        </authorList>
    </citation>
    <scope>NUCLEOTIDE SEQUENCE [LARGE SCALE GENOMIC DNA]</scope>
    <source>
        <strain evidence="2">W106-1 / CGMCC3.15140</strain>
    </source>
</reference>
<dbReference type="GeneID" id="19265578"/>
<dbReference type="OrthoDB" id="1577640at2759"/>
<dbReference type="Proteomes" id="UP000030651">
    <property type="component" value="Unassembled WGS sequence"/>
</dbReference>
<dbReference type="InParanoid" id="W3XML6"/>
<protein>
    <recommendedName>
        <fullName evidence="3">Fungal N-terminal domain-containing protein</fullName>
    </recommendedName>
</protein>
<gene>
    <name evidence="1" type="ORF">PFICI_00565</name>
</gene>
<evidence type="ECO:0000313" key="2">
    <source>
        <dbReference type="Proteomes" id="UP000030651"/>
    </source>
</evidence>
<dbReference type="HOGENOM" id="CLU_406580_0_0_1"/>
<dbReference type="AlphaFoldDB" id="W3XML6"/>
<evidence type="ECO:0000313" key="1">
    <source>
        <dbReference type="EMBL" id="ETS86737.1"/>
    </source>
</evidence>
<organism evidence="1 2">
    <name type="scientific">Pestalotiopsis fici (strain W106-1 / CGMCC3.15140)</name>
    <dbReference type="NCBI Taxonomy" id="1229662"/>
    <lineage>
        <taxon>Eukaryota</taxon>
        <taxon>Fungi</taxon>
        <taxon>Dikarya</taxon>
        <taxon>Ascomycota</taxon>
        <taxon>Pezizomycotina</taxon>
        <taxon>Sordariomycetes</taxon>
        <taxon>Xylariomycetidae</taxon>
        <taxon>Amphisphaeriales</taxon>
        <taxon>Sporocadaceae</taxon>
        <taxon>Pestalotiopsis</taxon>
    </lineage>
</organism>
<proteinExistence type="predicted"/>
<dbReference type="OMA" id="WSARRIC"/>
<dbReference type="Gene3D" id="1.25.40.20">
    <property type="entry name" value="Ankyrin repeat-containing domain"/>
    <property type="match status" value="1"/>
</dbReference>
<accession>W3XML6</accession>
<dbReference type="SUPFAM" id="SSF48403">
    <property type="entry name" value="Ankyrin repeat"/>
    <property type="match status" value="1"/>
</dbReference>
<dbReference type="EMBL" id="KI912109">
    <property type="protein sequence ID" value="ETS86737.1"/>
    <property type="molecule type" value="Genomic_DNA"/>
</dbReference>
<dbReference type="eggNOG" id="ENOG502SM1I">
    <property type="taxonomic scope" value="Eukaryota"/>
</dbReference>
<keyword evidence="2" id="KW-1185">Reference proteome</keyword>
<dbReference type="InterPro" id="IPR036770">
    <property type="entry name" value="Ankyrin_rpt-contain_sf"/>
</dbReference>
<name>W3XML6_PESFW</name>
<dbReference type="RefSeq" id="XP_007827337.1">
    <property type="nucleotide sequence ID" value="XM_007829146.1"/>
</dbReference>